<dbReference type="Pfam" id="PF08441">
    <property type="entry name" value="Integrin_A_Ig_1"/>
    <property type="match status" value="1"/>
</dbReference>
<evidence type="ECO:0000256" key="1">
    <source>
        <dbReference type="ARBA" id="ARBA00004479"/>
    </source>
</evidence>
<dbReference type="InterPro" id="IPR013517">
    <property type="entry name" value="FG-GAP"/>
</dbReference>
<feature type="domain" description="Integrin alpha second immunoglobulin-like" evidence="15">
    <location>
        <begin position="630"/>
        <end position="725"/>
    </location>
</feature>
<keyword evidence="4 13" id="KW-0732">Signal</keyword>
<keyword evidence="6 13" id="KW-0130">Cell adhesion</keyword>
<dbReference type="Pfam" id="PF20805">
    <property type="entry name" value="Integrin_A_Ig_2"/>
    <property type="match status" value="1"/>
</dbReference>
<evidence type="ECO:0000256" key="5">
    <source>
        <dbReference type="ARBA" id="ARBA00022737"/>
    </source>
</evidence>
<dbReference type="SUPFAM" id="SSF69179">
    <property type="entry name" value="Integrin domains"/>
    <property type="match status" value="2"/>
</dbReference>
<dbReference type="GO" id="GO:0048513">
    <property type="term" value="P:animal organ development"/>
    <property type="evidence" value="ECO:0007669"/>
    <property type="project" value="UniProtKB-ARBA"/>
</dbReference>
<evidence type="ECO:0000256" key="11">
    <source>
        <dbReference type="ARBA" id="ARBA00023180"/>
    </source>
</evidence>
<dbReference type="Gene3D" id="2.60.40.1510">
    <property type="entry name" value="ntegrin, alpha v. Chain A, domain 3"/>
    <property type="match status" value="1"/>
</dbReference>
<evidence type="ECO:0000256" key="6">
    <source>
        <dbReference type="ARBA" id="ARBA00022889"/>
    </source>
</evidence>
<feature type="repeat" description="FG-GAP" evidence="12">
    <location>
        <begin position="425"/>
        <end position="487"/>
    </location>
</feature>
<feature type="chain" id="PRO_5001422816" evidence="13">
    <location>
        <begin position="28"/>
        <end position="726"/>
    </location>
</feature>
<dbReference type="InterPro" id="IPR032695">
    <property type="entry name" value="Integrin_dom_sf"/>
</dbReference>
<dbReference type="Proteomes" id="UP000054359">
    <property type="component" value="Unassembled WGS sequence"/>
</dbReference>
<keyword evidence="5" id="KW-0677">Repeat</keyword>
<proteinExistence type="inferred from homology"/>
<dbReference type="InterPro" id="IPR013649">
    <property type="entry name" value="Integrin_alpha_Ig-like_1"/>
</dbReference>
<dbReference type="PANTHER" id="PTHR23220">
    <property type="entry name" value="INTEGRIN ALPHA"/>
    <property type="match status" value="1"/>
</dbReference>
<protein>
    <submittedName>
        <fullName evidence="16">Integrin alpha-9</fullName>
    </submittedName>
</protein>
<dbReference type="GO" id="GO:0007157">
    <property type="term" value="P:heterophilic cell-cell adhesion via plasma membrane cell adhesion molecules"/>
    <property type="evidence" value="ECO:0007669"/>
    <property type="project" value="UniProtKB-ARBA"/>
</dbReference>
<keyword evidence="9" id="KW-0472">Membrane</keyword>
<dbReference type="InterPro" id="IPR013519">
    <property type="entry name" value="Int_alpha_beta-p"/>
</dbReference>
<feature type="non-terminal residue" evidence="16">
    <location>
        <position position="726"/>
    </location>
</feature>
<dbReference type="AlphaFoldDB" id="A0A087UCA8"/>
<dbReference type="STRING" id="407821.A0A087UCA8"/>
<dbReference type="GO" id="GO:0008305">
    <property type="term" value="C:integrin complex"/>
    <property type="evidence" value="ECO:0007669"/>
    <property type="project" value="InterPro"/>
</dbReference>
<feature type="repeat" description="FG-GAP" evidence="12">
    <location>
        <begin position="242"/>
        <end position="301"/>
    </location>
</feature>
<organism evidence="16 17">
    <name type="scientific">Stegodyphus mimosarum</name>
    <name type="common">African social velvet spider</name>
    <dbReference type="NCBI Taxonomy" id="407821"/>
    <lineage>
        <taxon>Eukaryota</taxon>
        <taxon>Metazoa</taxon>
        <taxon>Ecdysozoa</taxon>
        <taxon>Arthropoda</taxon>
        <taxon>Chelicerata</taxon>
        <taxon>Arachnida</taxon>
        <taxon>Araneae</taxon>
        <taxon>Araneomorphae</taxon>
        <taxon>Entelegynae</taxon>
        <taxon>Eresoidea</taxon>
        <taxon>Eresidae</taxon>
        <taxon>Stegodyphus</taxon>
    </lineage>
</organism>
<dbReference type="InterPro" id="IPR048285">
    <property type="entry name" value="Integrin_alpha_Ig-like_2"/>
</dbReference>
<dbReference type="Gene3D" id="2.60.40.1460">
    <property type="entry name" value="Integrin domains. Chain A, domain 2"/>
    <property type="match status" value="1"/>
</dbReference>
<keyword evidence="11" id="KW-0325">Glycoprotein</keyword>
<evidence type="ECO:0000259" key="15">
    <source>
        <dbReference type="Pfam" id="PF20805"/>
    </source>
</evidence>
<dbReference type="InterPro" id="IPR028994">
    <property type="entry name" value="Integrin_alpha_N"/>
</dbReference>
<comment type="subcellular location">
    <subcellularLocation>
        <location evidence="1 13">Membrane</location>
        <topology evidence="1 13">Single-pass type I membrane protein</topology>
    </subcellularLocation>
</comment>
<dbReference type="OMA" id="MLNGICY"/>
<evidence type="ECO:0000256" key="9">
    <source>
        <dbReference type="ARBA" id="ARBA00023136"/>
    </source>
</evidence>
<accession>A0A087UCA8</accession>
<feature type="repeat" description="FG-GAP" evidence="12">
    <location>
        <begin position="185"/>
        <end position="238"/>
    </location>
</feature>
<keyword evidence="8 13" id="KW-0401">Integrin</keyword>
<evidence type="ECO:0000256" key="12">
    <source>
        <dbReference type="PROSITE-ProRule" id="PRU00803"/>
    </source>
</evidence>
<dbReference type="Gene3D" id="2.130.10.130">
    <property type="entry name" value="Integrin alpha, N-terminal"/>
    <property type="match status" value="1"/>
</dbReference>
<evidence type="ECO:0000256" key="10">
    <source>
        <dbReference type="ARBA" id="ARBA00023170"/>
    </source>
</evidence>
<reference evidence="16 17" key="1">
    <citation type="submission" date="2013-11" db="EMBL/GenBank/DDBJ databases">
        <title>Genome sequencing of Stegodyphus mimosarum.</title>
        <authorList>
            <person name="Bechsgaard J."/>
        </authorList>
    </citation>
    <scope>NUCLEOTIDE SEQUENCE [LARGE SCALE GENOMIC DNA]</scope>
</reference>
<feature type="repeat" description="FG-GAP" evidence="12">
    <location>
        <begin position="363"/>
        <end position="421"/>
    </location>
</feature>
<name>A0A087UCA8_STEMI</name>
<dbReference type="GO" id="GO:0009897">
    <property type="term" value="C:external side of plasma membrane"/>
    <property type="evidence" value="ECO:0007669"/>
    <property type="project" value="TreeGrafter"/>
</dbReference>
<keyword evidence="3" id="KW-0812">Transmembrane</keyword>
<evidence type="ECO:0000256" key="4">
    <source>
        <dbReference type="ARBA" id="ARBA00022729"/>
    </source>
</evidence>
<evidence type="ECO:0000259" key="14">
    <source>
        <dbReference type="Pfam" id="PF08441"/>
    </source>
</evidence>
<keyword evidence="10 13" id="KW-0675">Receptor</keyword>
<dbReference type="SUPFAM" id="SSF69318">
    <property type="entry name" value="Integrin alpha N-terminal domain"/>
    <property type="match status" value="1"/>
</dbReference>
<dbReference type="GO" id="GO:0007160">
    <property type="term" value="P:cell-matrix adhesion"/>
    <property type="evidence" value="ECO:0007669"/>
    <property type="project" value="TreeGrafter"/>
</dbReference>
<keyword evidence="17" id="KW-1185">Reference proteome</keyword>
<gene>
    <name evidence="16" type="ORF">X975_18966</name>
</gene>
<dbReference type="PANTHER" id="PTHR23220:SF134">
    <property type="entry name" value="INTEGRIN ALPHA-2 DOMAIN-CONTAINING PROTEIN"/>
    <property type="match status" value="1"/>
</dbReference>
<feature type="repeat" description="FG-GAP" evidence="12">
    <location>
        <begin position="29"/>
        <end position="95"/>
    </location>
</feature>
<evidence type="ECO:0000313" key="17">
    <source>
        <dbReference type="Proteomes" id="UP000054359"/>
    </source>
</evidence>
<keyword evidence="7" id="KW-1133">Transmembrane helix</keyword>
<dbReference type="PROSITE" id="PS51470">
    <property type="entry name" value="FG_GAP"/>
    <property type="match status" value="6"/>
</dbReference>
<dbReference type="PRINTS" id="PR01185">
    <property type="entry name" value="INTEGRINA"/>
</dbReference>
<comment type="similarity">
    <text evidence="2 13">Belongs to the integrin alpha chain family.</text>
</comment>
<evidence type="ECO:0000256" key="2">
    <source>
        <dbReference type="ARBA" id="ARBA00008054"/>
    </source>
</evidence>
<sequence>MIIFSPTAGIKFFSCLVQLVIFSRISGYNLDTKSPIFYESSPGNYFGYSVALHRNRDGPMVLIGAPRANSSVLGNQLHEPGVIYRCEIANYSTCSEVILDRKGNTQSDRGNDFSYYDKKDNMWLGVSLDVQQNGGQNDIVACGHLWKNQFYRQHYLTNGVCYVIDRELDPNSVTKLVPFVDKSKQSLQSKIYYYAFGQVGTSATYSEDGKHLLLGAPGFYDWTGTVVNYPINYTRFYDQYRDPIISDPPVDQNPESYIGYSITSGKFYDNNEMYAAVGAPRDGDSHGRVFIFKPTKSPSNKLLVHQKKEGTQFGEYFGAAVLGVNLNGDRYTDLLVGAPFSSSDSGGDEGKVYVYISNGMGLQLFAELFGENKPNARFGSAIANLGDLNQDGYNDVAIGAPYEDKNGAVYIYHGSSVGINVQYVQKISASSISSTLSGFGIQISRGLDIDSNQYPDMLVGAYASSNAVLFRAQPVIQLFAKLTFSPKQINTNVTACEFQGENVTCVNVTACLWYAGKHVPLYLEFENDLFVEHPSLTNLVTPRGFFHRSNKAVHSVKQKMNLSIGITECIREVLYIRPDIKDVITPIQLLYRYNLTEPKEKNVGFNKHFPIIDPASPTNITSAITFQTGCGKDDKCLSNLVVKAEIIDKHKLIPVIIGKVSTITISIKIVNLGEPAYLSELLIYLPPEMPSINQDFCSTLNDQQNQRSNASLICELGNPLKKDSEV</sequence>
<dbReference type="GO" id="GO:0005178">
    <property type="term" value="F:integrin binding"/>
    <property type="evidence" value="ECO:0007669"/>
    <property type="project" value="TreeGrafter"/>
</dbReference>
<dbReference type="Pfam" id="PF01839">
    <property type="entry name" value="FG-GAP"/>
    <property type="match status" value="2"/>
</dbReference>
<feature type="repeat" description="FG-GAP" evidence="12">
    <location>
        <begin position="303"/>
        <end position="362"/>
    </location>
</feature>
<dbReference type="OrthoDB" id="5573735at2759"/>
<dbReference type="SMART" id="SM00191">
    <property type="entry name" value="Int_alpha"/>
    <property type="match status" value="5"/>
</dbReference>
<dbReference type="GO" id="GO:0007229">
    <property type="term" value="P:integrin-mediated signaling pathway"/>
    <property type="evidence" value="ECO:0007669"/>
    <property type="project" value="UniProtKB-KW"/>
</dbReference>
<dbReference type="GO" id="GO:0033627">
    <property type="term" value="P:cell adhesion mediated by integrin"/>
    <property type="evidence" value="ECO:0007669"/>
    <property type="project" value="TreeGrafter"/>
</dbReference>
<dbReference type="EMBL" id="KK119179">
    <property type="protein sequence ID" value="KFM74997.1"/>
    <property type="molecule type" value="Genomic_DNA"/>
</dbReference>
<evidence type="ECO:0000256" key="8">
    <source>
        <dbReference type="ARBA" id="ARBA00023037"/>
    </source>
</evidence>
<feature type="domain" description="Integrin alpha first immunoglubulin-like" evidence="14">
    <location>
        <begin position="472"/>
        <end position="628"/>
    </location>
</feature>
<evidence type="ECO:0000256" key="3">
    <source>
        <dbReference type="ARBA" id="ARBA00022692"/>
    </source>
</evidence>
<feature type="signal peptide" evidence="13">
    <location>
        <begin position="1"/>
        <end position="27"/>
    </location>
</feature>
<evidence type="ECO:0000256" key="7">
    <source>
        <dbReference type="ARBA" id="ARBA00022989"/>
    </source>
</evidence>
<dbReference type="InterPro" id="IPR000413">
    <property type="entry name" value="Integrin_alpha"/>
</dbReference>
<evidence type="ECO:0000313" key="16">
    <source>
        <dbReference type="EMBL" id="KFM74997.1"/>
    </source>
</evidence>
<evidence type="ECO:0000256" key="13">
    <source>
        <dbReference type="RuleBase" id="RU003762"/>
    </source>
</evidence>